<name>A0AAD7AN90_9AGAR</name>
<evidence type="ECO:0000313" key="1">
    <source>
        <dbReference type="EMBL" id="KAJ7362963.1"/>
    </source>
</evidence>
<comment type="caution">
    <text evidence="1">The sequence shown here is derived from an EMBL/GenBank/DDBJ whole genome shotgun (WGS) entry which is preliminary data.</text>
</comment>
<dbReference type="EMBL" id="JARIHO010000004">
    <property type="protein sequence ID" value="KAJ7362963.1"/>
    <property type="molecule type" value="Genomic_DNA"/>
</dbReference>
<protein>
    <submittedName>
        <fullName evidence="1">Uncharacterized protein</fullName>
    </submittedName>
</protein>
<evidence type="ECO:0000313" key="2">
    <source>
        <dbReference type="Proteomes" id="UP001218218"/>
    </source>
</evidence>
<reference evidence="1" key="1">
    <citation type="submission" date="2023-03" db="EMBL/GenBank/DDBJ databases">
        <title>Massive genome expansion in bonnet fungi (Mycena s.s.) driven by repeated elements and novel gene families across ecological guilds.</title>
        <authorList>
            <consortium name="Lawrence Berkeley National Laboratory"/>
            <person name="Harder C.B."/>
            <person name="Miyauchi S."/>
            <person name="Viragh M."/>
            <person name="Kuo A."/>
            <person name="Thoen E."/>
            <person name="Andreopoulos B."/>
            <person name="Lu D."/>
            <person name="Skrede I."/>
            <person name="Drula E."/>
            <person name="Henrissat B."/>
            <person name="Morin E."/>
            <person name="Kohler A."/>
            <person name="Barry K."/>
            <person name="LaButti K."/>
            <person name="Morin E."/>
            <person name="Salamov A."/>
            <person name="Lipzen A."/>
            <person name="Mereny Z."/>
            <person name="Hegedus B."/>
            <person name="Baldrian P."/>
            <person name="Stursova M."/>
            <person name="Weitz H."/>
            <person name="Taylor A."/>
            <person name="Grigoriev I.V."/>
            <person name="Nagy L.G."/>
            <person name="Martin F."/>
            <person name="Kauserud H."/>
        </authorList>
    </citation>
    <scope>NUCLEOTIDE SEQUENCE</scope>
    <source>
        <strain evidence="1">CBHHK002</strain>
    </source>
</reference>
<dbReference type="PANTHER" id="PTHR38846:SF1">
    <property type="entry name" value="C3H1-TYPE DOMAIN-CONTAINING PROTEIN"/>
    <property type="match status" value="1"/>
</dbReference>
<dbReference type="Proteomes" id="UP001218218">
    <property type="component" value="Unassembled WGS sequence"/>
</dbReference>
<keyword evidence="2" id="KW-1185">Reference proteome</keyword>
<accession>A0AAD7AN90</accession>
<gene>
    <name evidence="1" type="ORF">DFH08DRAFT_732141</name>
</gene>
<dbReference type="PANTHER" id="PTHR38846">
    <property type="entry name" value="C3H1-TYPE DOMAIN-CONTAINING PROTEIN"/>
    <property type="match status" value="1"/>
</dbReference>
<dbReference type="AlphaFoldDB" id="A0AAD7AN90"/>
<organism evidence="1 2">
    <name type="scientific">Mycena albidolilacea</name>
    <dbReference type="NCBI Taxonomy" id="1033008"/>
    <lineage>
        <taxon>Eukaryota</taxon>
        <taxon>Fungi</taxon>
        <taxon>Dikarya</taxon>
        <taxon>Basidiomycota</taxon>
        <taxon>Agaricomycotina</taxon>
        <taxon>Agaricomycetes</taxon>
        <taxon>Agaricomycetidae</taxon>
        <taxon>Agaricales</taxon>
        <taxon>Marasmiineae</taxon>
        <taxon>Mycenaceae</taxon>
        <taxon>Mycena</taxon>
    </lineage>
</organism>
<sequence length="148" mass="17168">MSTYWDAYPNFVHNPTAPLRQEFKLLAAQCGWQVDGERYKREWGHCGQAEFSHHFGRDDNRLAGWQAMCATARVEAPDSIKQCKQVLRTTVWINIFDLMDAKRTGRPVKKHASANALRAYTRRTKKIFPKKAAKDNQFLRVLLVEVFV</sequence>
<proteinExistence type="predicted"/>